<evidence type="ECO:0000313" key="2">
    <source>
        <dbReference type="EMBL" id="TRU49037.1"/>
    </source>
</evidence>
<feature type="chain" id="PRO_5021852077" evidence="1">
    <location>
        <begin position="24"/>
        <end position="267"/>
    </location>
</feature>
<sequence length="267" mass="30758">MIKIAKLSIILSLMLSLTSCDQAFYDKQQQESKIAQMRDALEVALEANLKYREADVNCGWFNSNLTSKIIMIPLNKDVIDATVAYKVALENLAEDEKNKLLQKSYQHFLRGNSATFVIMIINNDTLEHGKNLIYFNDFREDVILLSESQRVHKLKNYDTNLSTFLSPGLNMGYVSFENFRNDQDKDGFMDTYTIRLDRLILTCSNQQKNYQTIALRFDESEVHFVDLIAQGMSKEDIRNKWVAEPYQDVGLKANDVANLLVFVIKIL</sequence>
<protein>
    <submittedName>
        <fullName evidence="2">Uncharacterized protein</fullName>
    </submittedName>
</protein>
<dbReference type="EMBL" id="SFBE01000220">
    <property type="protein sequence ID" value="TRU49037.1"/>
    <property type="molecule type" value="Genomic_DNA"/>
</dbReference>
<accession>A0A552FR00</accession>
<dbReference type="Proteomes" id="UP000316958">
    <property type="component" value="Unassembled WGS sequence"/>
</dbReference>
<dbReference type="AlphaFoldDB" id="A0A552FR00"/>
<keyword evidence="1" id="KW-0732">Signal</keyword>
<dbReference type="PROSITE" id="PS51257">
    <property type="entry name" value="PROKAR_LIPOPROTEIN"/>
    <property type="match status" value="1"/>
</dbReference>
<feature type="signal peptide" evidence="1">
    <location>
        <begin position="1"/>
        <end position="23"/>
    </location>
</feature>
<evidence type="ECO:0000256" key="1">
    <source>
        <dbReference type="SAM" id="SignalP"/>
    </source>
</evidence>
<reference evidence="2 3" key="1">
    <citation type="submission" date="2019-01" db="EMBL/GenBank/DDBJ databases">
        <title>Coherence of Microcystis species and biogeography revealed through population genomics.</title>
        <authorList>
            <person name="Perez-Carrascal O.M."/>
            <person name="Terrat Y."/>
            <person name="Giani A."/>
            <person name="Fortin N."/>
            <person name="Tromas N."/>
            <person name="Shapiro B.J."/>
        </authorList>
    </citation>
    <scope>NUCLEOTIDE SEQUENCE [LARGE SCALE GENOMIC DNA]</scope>
    <source>
        <strain evidence="2">Ma_QC_Ch_20071001_S25D</strain>
    </source>
</reference>
<organism evidence="2 3">
    <name type="scientific">Microcystis aeruginosa Ma_QC_Ch_20071001_S25D</name>
    <dbReference type="NCBI Taxonomy" id="2486250"/>
    <lineage>
        <taxon>Bacteria</taxon>
        <taxon>Bacillati</taxon>
        <taxon>Cyanobacteriota</taxon>
        <taxon>Cyanophyceae</taxon>
        <taxon>Oscillatoriophycideae</taxon>
        <taxon>Chroococcales</taxon>
        <taxon>Microcystaceae</taxon>
        <taxon>Microcystis</taxon>
    </lineage>
</organism>
<proteinExistence type="predicted"/>
<evidence type="ECO:0000313" key="3">
    <source>
        <dbReference type="Proteomes" id="UP000316958"/>
    </source>
</evidence>
<gene>
    <name evidence="2" type="ORF">EWV57_13180</name>
</gene>
<comment type="caution">
    <text evidence="2">The sequence shown here is derived from an EMBL/GenBank/DDBJ whole genome shotgun (WGS) entry which is preliminary data.</text>
</comment>
<name>A0A552FR00_MICAE</name>